<dbReference type="Proteomes" id="UP000319894">
    <property type="component" value="Unassembled WGS sequence"/>
</dbReference>
<sequence>MLPVLAPLQLGVIASPVGIIGALILVLLAVVVVRFVLRMAIRVTIIAAVVVAALWFLGLLGPLRGLIGV</sequence>
<keyword evidence="1" id="KW-0812">Transmembrane</keyword>
<dbReference type="Pfam" id="PF26072">
    <property type="entry name" value="DUF8029"/>
    <property type="match status" value="1"/>
</dbReference>
<dbReference type="AlphaFoldDB" id="A0A554MW12"/>
<reference evidence="2 3" key="1">
    <citation type="submission" date="2018-06" db="EMBL/GenBank/DDBJ databases">
        <title>Natronomonas sp. F16-60 a new haloarchaeon isolated from a solar saltern of Isla Cristina, Huelva, Spain.</title>
        <authorList>
            <person name="Duran-Viseras A."/>
            <person name="Sanchez-Porro C."/>
            <person name="Ventosa A."/>
        </authorList>
    </citation>
    <scope>NUCLEOTIDE SEQUENCE [LARGE SCALE GENOMIC DNA]</scope>
    <source>
        <strain evidence="2 3">F16-60</strain>
    </source>
</reference>
<dbReference type="InterPro" id="IPR058342">
    <property type="entry name" value="DUF8029"/>
</dbReference>
<gene>
    <name evidence="2" type="ORF">DP107_16365</name>
</gene>
<protein>
    <submittedName>
        <fullName evidence="2">Uncharacterized protein</fullName>
    </submittedName>
</protein>
<proteinExistence type="predicted"/>
<feature type="transmembrane region" description="Helical" evidence="1">
    <location>
        <begin position="43"/>
        <end position="63"/>
    </location>
</feature>
<keyword evidence="1" id="KW-1133">Transmembrane helix</keyword>
<dbReference type="EMBL" id="QMDX01000014">
    <property type="protein sequence ID" value="TSD09318.1"/>
    <property type="molecule type" value="Genomic_DNA"/>
</dbReference>
<evidence type="ECO:0000313" key="3">
    <source>
        <dbReference type="Proteomes" id="UP000319894"/>
    </source>
</evidence>
<dbReference type="RefSeq" id="WP_144263217.1">
    <property type="nucleotide sequence ID" value="NZ_QMDX01000014.1"/>
</dbReference>
<comment type="caution">
    <text evidence="2">The sequence shown here is derived from an EMBL/GenBank/DDBJ whole genome shotgun (WGS) entry which is preliminary data.</text>
</comment>
<organism evidence="2 3">
    <name type="scientific">Haloglomus irregulare</name>
    <dbReference type="NCBI Taxonomy" id="2234134"/>
    <lineage>
        <taxon>Archaea</taxon>
        <taxon>Methanobacteriati</taxon>
        <taxon>Methanobacteriota</taxon>
        <taxon>Stenosarchaea group</taxon>
        <taxon>Halobacteria</taxon>
        <taxon>Halobacteriales</taxon>
        <taxon>Natronomonadaceae</taxon>
        <taxon>Haloglomus</taxon>
    </lineage>
</organism>
<name>A0A554MW12_9EURY</name>
<keyword evidence="1" id="KW-0472">Membrane</keyword>
<evidence type="ECO:0000256" key="1">
    <source>
        <dbReference type="SAM" id="Phobius"/>
    </source>
</evidence>
<evidence type="ECO:0000313" key="2">
    <source>
        <dbReference type="EMBL" id="TSD09318.1"/>
    </source>
</evidence>
<dbReference type="InParanoid" id="A0A554MW12"/>
<keyword evidence="3" id="KW-1185">Reference proteome</keyword>
<accession>A0A554MW12</accession>
<feature type="transmembrane region" description="Helical" evidence="1">
    <location>
        <begin position="12"/>
        <end position="36"/>
    </location>
</feature>